<gene>
    <name evidence="1" type="ORF">CB5_LOCUS6474</name>
</gene>
<proteinExistence type="predicted"/>
<protein>
    <submittedName>
        <fullName evidence="1">Uncharacterized protein</fullName>
    </submittedName>
</protein>
<dbReference type="EMBL" id="LR862143">
    <property type="protein sequence ID" value="CAD1823263.1"/>
    <property type="molecule type" value="Genomic_DNA"/>
</dbReference>
<accession>A0A6V7NXE0</accession>
<reference evidence="1" key="1">
    <citation type="submission" date="2020-07" db="EMBL/GenBank/DDBJ databases">
        <authorList>
            <person name="Lin J."/>
        </authorList>
    </citation>
    <scope>NUCLEOTIDE SEQUENCE</scope>
</reference>
<name>A0A6V7NXE0_ANACO</name>
<dbReference type="AlphaFoldDB" id="A0A6V7NXE0"/>
<evidence type="ECO:0000313" key="1">
    <source>
        <dbReference type="EMBL" id="CAD1823263.1"/>
    </source>
</evidence>
<sequence>MLNNYFCELWRVSEQVRVALASNRRKTDSVRREGIQRRNLQNSRFSCLLYRYKIMLYRYNQRGECLLYRYKGILYRYKLRAQIQLLSVGSCTGTGAVYRYKGVLVESPVGDFVADVAPRAVRARLLPELCEEAGRGSVFTVLDVALRFDVVEVARSPRRNVGSRRGLVRWIRDFKRNSRSPHLPDLVKLVHRTWRSPVDPAEVVLVRGFVRCLDLAFEVGYIGFTPNLIELDRDTLHTRLGSAHECHSGVRLVLSRWCRSCQLDLLSTD</sequence>
<organism evidence="1">
    <name type="scientific">Ananas comosus var. bracteatus</name>
    <name type="common">red pineapple</name>
    <dbReference type="NCBI Taxonomy" id="296719"/>
    <lineage>
        <taxon>Eukaryota</taxon>
        <taxon>Viridiplantae</taxon>
        <taxon>Streptophyta</taxon>
        <taxon>Embryophyta</taxon>
        <taxon>Tracheophyta</taxon>
        <taxon>Spermatophyta</taxon>
        <taxon>Magnoliopsida</taxon>
        <taxon>Liliopsida</taxon>
        <taxon>Poales</taxon>
        <taxon>Bromeliaceae</taxon>
        <taxon>Bromelioideae</taxon>
        <taxon>Ananas</taxon>
    </lineage>
</organism>